<keyword evidence="2 3" id="KW-0663">Pyridoxal phosphate</keyword>
<evidence type="ECO:0000256" key="1">
    <source>
        <dbReference type="PIRSR" id="PIRSR000390-1"/>
    </source>
</evidence>
<dbReference type="InterPro" id="IPR015422">
    <property type="entry name" value="PyrdxlP-dep_Trfase_small"/>
</dbReference>
<keyword evidence="4" id="KW-0808">Transferase</keyword>
<gene>
    <name evidence="4" type="primary">arnB_1</name>
    <name evidence="4" type="ORF">NCTC12221_01072</name>
</gene>
<evidence type="ECO:0000256" key="3">
    <source>
        <dbReference type="RuleBase" id="RU004508"/>
    </source>
</evidence>
<evidence type="ECO:0000313" key="4">
    <source>
        <dbReference type="EMBL" id="STP09626.1"/>
    </source>
</evidence>
<dbReference type="GO" id="GO:0099620">
    <property type="term" value="F:UDP-4-amino-4-deoxy-L-arabinose aminotransferase"/>
    <property type="evidence" value="ECO:0007669"/>
    <property type="project" value="UniProtKB-EC"/>
</dbReference>
<dbReference type="EC" id="2.6.1.87" evidence="4"/>
<dbReference type="NCBIfam" id="TIGR04181">
    <property type="entry name" value="NHT_00031"/>
    <property type="match status" value="1"/>
</dbReference>
<dbReference type="CDD" id="cd00616">
    <property type="entry name" value="AHBA_syn"/>
    <property type="match status" value="1"/>
</dbReference>
<reference evidence="4 5" key="1">
    <citation type="submission" date="2018-06" db="EMBL/GenBank/DDBJ databases">
        <authorList>
            <consortium name="Pathogen Informatics"/>
            <person name="Doyle S."/>
        </authorList>
    </citation>
    <scope>NUCLEOTIDE SEQUENCE [LARGE SCALE GENOMIC DNA]</scope>
    <source>
        <strain evidence="4 5">NCTC12221</strain>
    </source>
</reference>
<feature type="modified residue" description="N6-(pyridoxal phosphate)lysine" evidence="2">
    <location>
        <position position="230"/>
    </location>
</feature>
<dbReference type="AlphaFoldDB" id="A0A377JPD6"/>
<dbReference type="Gene3D" id="3.90.1150.10">
    <property type="entry name" value="Aspartate Aminotransferase, domain 1"/>
    <property type="match status" value="1"/>
</dbReference>
<feature type="active site" description="Proton acceptor" evidence="1">
    <location>
        <position position="230"/>
    </location>
</feature>
<protein>
    <submittedName>
        <fullName evidence="4">DegT/DnrJ/EryC1/StrS family aminotransferase</fullName>
        <ecNumber evidence="4">2.6.1.-</ecNumber>
        <ecNumber evidence="4">2.6.1.87</ecNumber>
    </submittedName>
</protein>
<dbReference type="SUPFAM" id="SSF53383">
    <property type="entry name" value="PLP-dependent transferases"/>
    <property type="match status" value="1"/>
</dbReference>
<dbReference type="EC" id="2.6.1.-" evidence="4"/>
<dbReference type="Gene3D" id="3.40.640.10">
    <property type="entry name" value="Type I PLP-dependent aspartate aminotransferase-like (Major domain)"/>
    <property type="match status" value="1"/>
</dbReference>
<dbReference type="Pfam" id="PF01041">
    <property type="entry name" value="DegT_DnrJ_EryC1"/>
    <property type="match status" value="1"/>
</dbReference>
<dbReference type="PANTHER" id="PTHR30244:SF30">
    <property type="entry name" value="BLR5990 PROTEIN"/>
    <property type="match status" value="1"/>
</dbReference>
<dbReference type="PIRSF" id="PIRSF000390">
    <property type="entry name" value="PLP_StrS"/>
    <property type="match status" value="1"/>
</dbReference>
<dbReference type="GO" id="GO:0030170">
    <property type="term" value="F:pyridoxal phosphate binding"/>
    <property type="evidence" value="ECO:0007669"/>
    <property type="project" value="TreeGrafter"/>
</dbReference>
<comment type="similarity">
    <text evidence="3">Belongs to the DegT/DnrJ/EryC1 family.</text>
</comment>
<dbReference type="GO" id="GO:0000271">
    <property type="term" value="P:polysaccharide biosynthetic process"/>
    <property type="evidence" value="ECO:0007669"/>
    <property type="project" value="TreeGrafter"/>
</dbReference>
<dbReference type="InterPro" id="IPR015424">
    <property type="entry name" value="PyrdxlP-dep_Trfase"/>
</dbReference>
<organism evidence="4 5">
    <name type="scientific">Helicobacter cinaedi</name>
    <dbReference type="NCBI Taxonomy" id="213"/>
    <lineage>
        <taxon>Bacteria</taxon>
        <taxon>Pseudomonadati</taxon>
        <taxon>Campylobacterota</taxon>
        <taxon>Epsilonproteobacteria</taxon>
        <taxon>Campylobacterales</taxon>
        <taxon>Helicobacteraceae</taxon>
        <taxon>Helicobacter</taxon>
    </lineage>
</organism>
<dbReference type="InterPro" id="IPR015421">
    <property type="entry name" value="PyrdxlP-dep_Trfase_major"/>
</dbReference>
<dbReference type="Proteomes" id="UP000255335">
    <property type="component" value="Unassembled WGS sequence"/>
</dbReference>
<keyword evidence="4" id="KW-0032">Aminotransferase</keyword>
<proteinExistence type="inferred from homology"/>
<sequence length="405" mass="44728">MGSMSDFKDIFSFIRELYDSPQGFIPLHEPRFMGNEKKYLLECIDSGFVSSVGAFVDSFEKEIAKFCGSKYAIAATNGTSALHAALHALNINTKCEVITQPLSFIATSNAIAYTGAAPVYVDVDLDTMGLSPHSLKAFLESYAIKKGGITYNKQSGKILKACVPMHTFGHPTRIQEIKAICDEWGVLLVEDAAESLGSYVYNADSQKSKDSQIHTGTFGICGILSFNGNKTITCGGGGAILTQDEALAKKLKHLTTTAKIPHPYEYEHDTLGFNYRLPNINAALALAQIEQLPAFLRDKQDIAKEYEAFFATQSHCSFIGARVGTQPNFWLNALLLDSKSLRDEFLEQSNAQGIMTRPIWKLNNELSMYRHCQSDELKNARFLRDRIVNIPSSARIHNLKSLADG</sequence>
<dbReference type="InterPro" id="IPR026385">
    <property type="entry name" value="LegC-like"/>
</dbReference>
<dbReference type="RefSeq" id="WP_115026292.1">
    <property type="nucleotide sequence ID" value="NZ_UGHZ01000001.1"/>
</dbReference>
<evidence type="ECO:0000313" key="5">
    <source>
        <dbReference type="Proteomes" id="UP000255335"/>
    </source>
</evidence>
<accession>A0A377JPD6</accession>
<dbReference type="PANTHER" id="PTHR30244">
    <property type="entry name" value="TRANSAMINASE"/>
    <property type="match status" value="1"/>
</dbReference>
<dbReference type="EMBL" id="UGHZ01000001">
    <property type="protein sequence ID" value="STP09626.1"/>
    <property type="molecule type" value="Genomic_DNA"/>
</dbReference>
<dbReference type="InterPro" id="IPR000653">
    <property type="entry name" value="DegT/StrS_aminotransferase"/>
</dbReference>
<name>A0A377JPD6_9HELI</name>
<evidence type="ECO:0000256" key="2">
    <source>
        <dbReference type="PIRSR" id="PIRSR000390-2"/>
    </source>
</evidence>